<evidence type="ECO:0000256" key="1">
    <source>
        <dbReference type="ARBA" id="ARBA00004141"/>
    </source>
</evidence>
<protein>
    <recommendedName>
        <fullName evidence="6">XK-related protein</fullName>
    </recommendedName>
</protein>
<name>A0AA88T2I8_CHASR</name>
<evidence type="ECO:0000256" key="2">
    <source>
        <dbReference type="ARBA" id="ARBA00008789"/>
    </source>
</evidence>
<dbReference type="Pfam" id="PF09815">
    <property type="entry name" value="XK-related"/>
    <property type="match status" value="1"/>
</dbReference>
<evidence type="ECO:0000313" key="8">
    <source>
        <dbReference type="Proteomes" id="UP001187415"/>
    </source>
</evidence>
<evidence type="ECO:0000256" key="5">
    <source>
        <dbReference type="ARBA" id="ARBA00023136"/>
    </source>
</evidence>
<dbReference type="EMBL" id="JAUPFM010000003">
    <property type="protein sequence ID" value="KAK2856151.1"/>
    <property type="molecule type" value="Genomic_DNA"/>
</dbReference>
<evidence type="ECO:0000256" key="4">
    <source>
        <dbReference type="ARBA" id="ARBA00022989"/>
    </source>
</evidence>
<evidence type="ECO:0000256" key="6">
    <source>
        <dbReference type="RuleBase" id="RU910716"/>
    </source>
</evidence>
<evidence type="ECO:0000313" key="7">
    <source>
        <dbReference type="EMBL" id="KAK2856151.1"/>
    </source>
</evidence>
<dbReference type="Proteomes" id="UP001187415">
    <property type="component" value="Unassembled WGS sequence"/>
</dbReference>
<comment type="similarity">
    <text evidence="2 6">Belongs to the XK family.</text>
</comment>
<dbReference type="AlphaFoldDB" id="A0AA88T2I8"/>
<comment type="caution">
    <text evidence="7">The sequence shown here is derived from an EMBL/GenBank/DDBJ whole genome shotgun (WGS) entry which is preliminary data.</text>
</comment>
<accession>A0AA88T2I8</accession>
<keyword evidence="3" id="KW-0812">Transmembrane</keyword>
<keyword evidence="5" id="KW-0472">Membrane</keyword>
<dbReference type="GO" id="GO:0005886">
    <property type="term" value="C:plasma membrane"/>
    <property type="evidence" value="ECO:0007669"/>
    <property type="project" value="UniProtKB-ARBA"/>
</dbReference>
<comment type="subcellular location">
    <subcellularLocation>
        <location evidence="1 6">Membrane</location>
        <topology evidence="1 6">Multi-pass membrane protein</topology>
    </subcellularLocation>
</comment>
<keyword evidence="4" id="KW-1133">Transmembrane helix</keyword>
<reference evidence="7" key="1">
    <citation type="submission" date="2023-07" db="EMBL/GenBank/DDBJ databases">
        <title>Chromosome-level Genome Assembly of Striped Snakehead (Channa striata).</title>
        <authorList>
            <person name="Liu H."/>
        </authorList>
    </citation>
    <scope>NUCLEOTIDE SEQUENCE</scope>
    <source>
        <strain evidence="7">Gz</strain>
        <tissue evidence="7">Muscle</tissue>
    </source>
</reference>
<dbReference type="InterPro" id="IPR018629">
    <property type="entry name" value="XK-rel"/>
</dbReference>
<gene>
    <name evidence="7" type="ORF">Q5P01_004886</name>
</gene>
<sequence length="115" mass="12222">MNAAGAVARARRMPPSAAAARRSSGCWIAWCQAVLLGASALVIVAERSALIYCIGFYLWNEETQWAGLTLGLFLPGTAVQLLSAKWFYDDGMTGDATSLSYTSCTWASSKGYGTA</sequence>
<keyword evidence="8" id="KW-1185">Reference proteome</keyword>
<proteinExistence type="inferred from homology"/>
<evidence type="ECO:0000256" key="3">
    <source>
        <dbReference type="ARBA" id="ARBA00022692"/>
    </source>
</evidence>
<organism evidence="7 8">
    <name type="scientific">Channa striata</name>
    <name type="common">Snakehead murrel</name>
    <name type="synonym">Ophicephalus striatus</name>
    <dbReference type="NCBI Taxonomy" id="64152"/>
    <lineage>
        <taxon>Eukaryota</taxon>
        <taxon>Metazoa</taxon>
        <taxon>Chordata</taxon>
        <taxon>Craniata</taxon>
        <taxon>Vertebrata</taxon>
        <taxon>Euteleostomi</taxon>
        <taxon>Actinopterygii</taxon>
        <taxon>Neopterygii</taxon>
        <taxon>Teleostei</taxon>
        <taxon>Neoteleostei</taxon>
        <taxon>Acanthomorphata</taxon>
        <taxon>Anabantaria</taxon>
        <taxon>Anabantiformes</taxon>
        <taxon>Channoidei</taxon>
        <taxon>Channidae</taxon>
        <taxon>Channa</taxon>
    </lineage>
</organism>